<keyword evidence="4 6" id="KW-1133">Transmembrane helix</keyword>
<organism evidence="7 8">
    <name type="scientific">candidate division WWE3 bacterium GW2011_GWB1_44_4</name>
    <dbReference type="NCBI Taxonomy" id="1619116"/>
    <lineage>
        <taxon>Bacteria</taxon>
        <taxon>Katanobacteria</taxon>
    </lineage>
</organism>
<evidence type="ECO:0000256" key="4">
    <source>
        <dbReference type="ARBA" id="ARBA00022989"/>
    </source>
</evidence>
<feature type="transmembrane region" description="Helical" evidence="6">
    <location>
        <begin position="88"/>
        <end position="105"/>
    </location>
</feature>
<comment type="subcellular location">
    <subcellularLocation>
        <location evidence="1">Cell membrane</location>
        <topology evidence="1">Multi-pass membrane protein</topology>
    </subcellularLocation>
</comment>
<feature type="transmembrane region" description="Helical" evidence="6">
    <location>
        <begin position="43"/>
        <end position="67"/>
    </location>
</feature>
<protein>
    <submittedName>
        <fullName evidence="7">Lipopolysaccharide O-side chain biosynthesis protein (O-antigen transpoter)</fullName>
    </submittedName>
</protein>
<keyword evidence="5 6" id="KW-0472">Membrane</keyword>
<name>A0A0G1JFI9_UNCKA</name>
<evidence type="ECO:0000256" key="2">
    <source>
        <dbReference type="ARBA" id="ARBA00022475"/>
    </source>
</evidence>
<feature type="transmembrane region" description="Helical" evidence="6">
    <location>
        <begin position="246"/>
        <end position="269"/>
    </location>
</feature>
<dbReference type="EMBL" id="LCJD01000003">
    <property type="protein sequence ID" value="KKT70075.1"/>
    <property type="molecule type" value="Genomic_DNA"/>
</dbReference>
<dbReference type="InterPro" id="IPR002797">
    <property type="entry name" value="Polysacc_synth"/>
</dbReference>
<evidence type="ECO:0000313" key="8">
    <source>
        <dbReference type="Proteomes" id="UP000034783"/>
    </source>
</evidence>
<evidence type="ECO:0000313" key="7">
    <source>
        <dbReference type="EMBL" id="KKT70075.1"/>
    </source>
</evidence>
<comment type="caution">
    <text evidence="7">The sequence shown here is derived from an EMBL/GenBank/DDBJ whole genome shotgun (WGS) entry which is preliminary data.</text>
</comment>
<dbReference type="Proteomes" id="UP000034783">
    <property type="component" value="Unassembled WGS sequence"/>
</dbReference>
<evidence type="ECO:0000256" key="6">
    <source>
        <dbReference type="SAM" id="Phobius"/>
    </source>
</evidence>
<dbReference type="GO" id="GO:0005886">
    <property type="term" value="C:plasma membrane"/>
    <property type="evidence" value="ECO:0007669"/>
    <property type="project" value="UniProtKB-SubCell"/>
</dbReference>
<dbReference type="PANTHER" id="PTHR30250:SF11">
    <property type="entry name" value="O-ANTIGEN TRANSPORTER-RELATED"/>
    <property type="match status" value="1"/>
</dbReference>
<gene>
    <name evidence="7" type="ORF">UW65_C0003G0002</name>
</gene>
<feature type="transmembrane region" description="Helical" evidence="6">
    <location>
        <begin position="12"/>
        <end position="31"/>
    </location>
</feature>
<dbReference type="Pfam" id="PF01943">
    <property type="entry name" value="Polysacc_synt"/>
    <property type="match status" value="1"/>
</dbReference>
<feature type="transmembrane region" description="Helical" evidence="6">
    <location>
        <begin position="289"/>
        <end position="309"/>
    </location>
</feature>
<feature type="transmembrane region" description="Helical" evidence="6">
    <location>
        <begin position="111"/>
        <end position="130"/>
    </location>
</feature>
<feature type="transmembrane region" description="Helical" evidence="6">
    <location>
        <begin position="321"/>
        <end position="340"/>
    </location>
</feature>
<sequence length="409" mass="45095">MKHIGMLKKVSLVGVGNLLNAGFGLVFLAAAAKALPVQDFGRYAFLTSLLVFMSKIVDFGSNSIFVAESLKVWDIGTLVKRFYTLKTALFTIAVFISCIFLYVLGYRSLSVYAIFLVGLLFYSINVLLFAIFQSLEMFTHAVLLNTIPALLKAIVGVVILSGLYFSAPPELFLGVFCLSMGLCAILYCFIPREYRFTNHKLSLRDNVGFMLTSCTPAGIAQLISQGWSAIANMIVKVYKGYFDVGVFYLADKVANVFSLISLSIFTVILPQNAKRKRENIPHDYGETVLLSLIVMVLAFVFVAIAGIFLQRVFGDKYSGSLLILDVLIFSSAFSAIHAFMENHFYVYEDVKIIMHIAVVKLVAFISLSLLLVPLFSLKGLAFAQLLASVIGLLIISLSTYKLLRNAPAS</sequence>
<feature type="transmembrane region" description="Helical" evidence="6">
    <location>
        <begin position="142"/>
        <end position="165"/>
    </location>
</feature>
<feature type="transmembrane region" description="Helical" evidence="6">
    <location>
        <begin position="171"/>
        <end position="190"/>
    </location>
</feature>
<keyword evidence="2" id="KW-1003">Cell membrane</keyword>
<feature type="transmembrane region" description="Helical" evidence="6">
    <location>
        <begin position="352"/>
        <end position="375"/>
    </location>
</feature>
<dbReference type="AlphaFoldDB" id="A0A0G1JFI9"/>
<accession>A0A0G1JFI9</accession>
<proteinExistence type="predicted"/>
<evidence type="ECO:0000256" key="1">
    <source>
        <dbReference type="ARBA" id="ARBA00004651"/>
    </source>
</evidence>
<evidence type="ECO:0000256" key="3">
    <source>
        <dbReference type="ARBA" id="ARBA00022692"/>
    </source>
</evidence>
<evidence type="ECO:0000256" key="5">
    <source>
        <dbReference type="ARBA" id="ARBA00023136"/>
    </source>
</evidence>
<reference evidence="7 8" key="1">
    <citation type="journal article" date="2015" name="Nature">
        <title>rRNA introns, odd ribosomes, and small enigmatic genomes across a large radiation of phyla.</title>
        <authorList>
            <person name="Brown C.T."/>
            <person name="Hug L.A."/>
            <person name="Thomas B.C."/>
            <person name="Sharon I."/>
            <person name="Castelle C.J."/>
            <person name="Singh A."/>
            <person name="Wilkins M.J."/>
            <person name="Williams K.H."/>
            <person name="Banfield J.F."/>
        </authorList>
    </citation>
    <scope>NUCLEOTIDE SEQUENCE [LARGE SCALE GENOMIC DNA]</scope>
</reference>
<dbReference type="InterPro" id="IPR050833">
    <property type="entry name" value="Poly_Biosynth_Transport"/>
</dbReference>
<dbReference type="PANTHER" id="PTHR30250">
    <property type="entry name" value="PST FAMILY PREDICTED COLANIC ACID TRANSPORTER"/>
    <property type="match status" value="1"/>
</dbReference>
<keyword evidence="3 6" id="KW-0812">Transmembrane</keyword>
<feature type="transmembrane region" description="Helical" evidence="6">
    <location>
        <begin position="381"/>
        <end position="403"/>
    </location>
</feature>